<evidence type="ECO:0008006" key="2">
    <source>
        <dbReference type="Google" id="ProtNLM"/>
    </source>
</evidence>
<dbReference type="EMBL" id="BK015448">
    <property type="protein sequence ID" value="DAE07320.1"/>
    <property type="molecule type" value="Genomic_DNA"/>
</dbReference>
<proteinExistence type="predicted"/>
<sequence length="264" mass="29988">MEKTTVNDIAKLAINGLPVEDGYKAVILNNEFSVESLEKLQPAPNRLRQNLNLRTEQSLIDYSNKFKVAGTAIFADLDELEITAVFDYHADPANPRWGDHTATYNCPYSKDWKEWAHKDKQAMSQVEFGAFLENNIHCIATDGNIVNGAELLAMVLAFEETRKSEFKSVKRLQDGTMSFTYTDEKTGGGNAKLPEEIVLGIQPFHNGDYYQVKARIRYRIKDGSLFLWYELINPEKVVEDAFNTTLEKLKANITDVDFYEGVLD</sequence>
<dbReference type="Pfam" id="PF10065">
    <property type="entry name" value="DUF2303"/>
    <property type="match status" value="1"/>
</dbReference>
<reference evidence="1" key="1">
    <citation type="journal article" date="2021" name="Proc. Natl. Acad. Sci. U.S.A.">
        <title>A Catalog of Tens of Thousands of Viruses from Human Metagenomes Reveals Hidden Associations with Chronic Diseases.</title>
        <authorList>
            <person name="Tisza M.J."/>
            <person name="Buck C.B."/>
        </authorList>
    </citation>
    <scope>NUCLEOTIDE SEQUENCE</scope>
    <source>
        <strain evidence="1">Ct17O1</strain>
    </source>
</reference>
<name>A0A8S5PKP3_9VIRU</name>
<dbReference type="InterPro" id="IPR019276">
    <property type="entry name" value="DUF2303"/>
</dbReference>
<evidence type="ECO:0000313" key="1">
    <source>
        <dbReference type="EMBL" id="DAE07320.1"/>
    </source>
</evidence>
<protein>
    <recommendedName>
        <fullName evidence="2">DUF2303 family protein</fullName>
    </recommendedName>
</protein>
<accession>A0A8S5PKP3</accession>
<organism evidence="1">
    <name type="scientific">Phage sp. ct17O1</name>
    <dbReference type="NCBI Taxonomy" id="2825789"/>
    <lineage>
        <taxon>Viruses</taxon>
    </lineage>
</organism>